<name>X1FY47_9ZZZZ</name>
<organism evidence="1">
    <name type="scientific">marine sediment metagenome</name>
    <dbReference type="NCBI Taxonomy" id="412755"/>
    <lineage>
        <taxon>unclassified sequences</taxon>
        <taxon>metagenomes</taxon>
        <taxon>ecological metagenomes</taxon>
    </lineage>
</organism>
<feature type="non-terminal residue" evidence="1">
    <location>
        <position position="1"/>
    </location>
</feature>
<gene>
    <name evidence="1" type="ORF">S03H2_18268</name>
</gene>
<comment type="caution">
    <text evidence="1">The sequence shown here is derived from an EMBL/GenBank/DDBJ whole genome shotgun (WGS) entry which is preliminary data.</text>
</comment>
<proteinExistence type="predicted"/>
<sequence length="46" mass="5265">KFKIGKKIAKVYYSASKKTKKLLKDTSKALFAIAKKANRRCIMCNK</sequence>
<dbReference type="AlphaFoldDB" id="X1FY47"/>
<protein>
    <submittedName>
        <fullName evidence="1">Uncharacterized protein</fullName>
    </submittedName>
</protein>
<reference evidence="1" key="1">
    <citation type="journal article" date="2014" name="Front. Microbiol.">
        <title>High frequency of phylogenetically diverse reductive dehalogenase-homologous genes in deep subseafloor sedimentary metagenomes.</title>
        <authorList>
            <person name="Kawai M."/>
            <person name="Futagami T."/>
            <person name="Toyoda A."/>
            <person name="Takaki Y."/>
            <person name="Nishi S."/>
            <person name="Hori S."/>
            <person name="Arai W."/>
            <person name="Tsubouchi T."/>
            <person name="Morono Y."/>
            <person name="Uchiyama I."/>
            <person name="Ito T."/>
            <person name="Fujiyama A."/>
            <person name="Inagaki F."/>
            <person name="Takami H."/>
        </authorList>
    </citation>
    <scope>NUCLEOTIDE SEQUENCE</scope>
    <source>
        <strain evidence="1">Expedition CK06-06</strain>
    </source>
</reference>
<evidence type="ECO:0000313" key="1">
    <source>
        <dbReference type="EMBL" id="GAH37450.1"/>
    </source>
</evidence>
<accession>X1FY47</accession>
<dbReference type="EMBL" id="BARU01009471">
    <property type="protein sequence ID" value="GAH37450.1"/>
    <property type="molecule type" value="Genomic_DNA"/>
</dbReference>